<sequence length="123" mass="13074">MGAGGSSVIDTYTERGFVVGGVEHRGSVFLYQDMTLLWKVKDIAEVTQASLTAAHALRPPPDLLIVGCGARIGALPRETAEFFRDGETAVEVLDTPNAVATYNILVQEGRSVAAAMILPRTEG</sequence>
<dbReference type="GeneID" id="8249799"/>
<dbReference type="InterPro" id="IPR007523">
    <property type="entry name" value="NDUFAF3/AAMDC"/>
</dbReference>
<dbReference type="AlphaFoldDB" id="C1EJ47"/>
<dbReference type="OrthoDB" id="20681at2759"/>
<dbReference type="InterPro" id="IPR036748">
    <property type="entry name" value="MTH938-like_sf"/>
</dbReference>
<dbReference type="Proteomes" id="UP000002009">
    <property type="component" value="Chromosome 16"/>
</dbReference>
<name>C1EJ47_MICCC</name>
<reference evidence="1 2" key="1">
    <citation type="journal article" date="2009" name="Science">
        <title>Green evolution and dynamic adaptations revealed by genomes of the marine picoeukaryotes Micromonas.</title>
        <authorList>
            <person name="Worden A.Z."/>
            <person name="Lee J.H."/>
            <person name="Mock T."/>
            <person name="Rouze P."/>
            <person name="Simmons M.P."/>
            <person name="Aerts A.L."/>
            <person name="Allen A.E."/>
            <person name="Cuvelier M.L."/>
            <person name="Derelle E."/>
            <person name="Everett M.V."/>
            <person name="Foulon E."/>
            <person name="Grimwood J."/>
            <person name="Gundlach H."/>
            <person name="Henrissat B."/>
            <person name="Napoli C."/>
            <person name="McDonald S.M."/>
            <person name="Parker M.S."/>
            <person name="Rombauts S."/>
            <person name="Salamov A."/>
            <person name="Von Dassow P."/>
            <person name="Badger J.H."/>
            <person name="Coutinho P.M."/>
            <person name="Demir E."/>
            <person name="Dubchak I."/>
            <person name="Gentemann C."/>
            <person name="Eikrem W."/>
            <person name="Gready J.E."/>
            <person name="John U."/>
            <person name="Lanier W."/>
            <person name="Lindquist E.A."/>
            <person name="Lucas S."/>
            <person name="Mayer K.F."/>
            <person name="Moreau H."/>
            <person name="Not F."/>
            <person name="Otillar R."/>
            <person name="Panaud O."/>
            <person name="Pangilinan J."/>
            <person name="Paulsen I."/>
            <person name="Piegu B."/>
            <person name="Poliakov A."/>
            <person name="Robbens S."/>
            <person name="Schmutz J."/>
            <person name="Toulza E."/>
            <person name="Wyss T."/>
            <person name="Zelensky A."/>
            <person name="Zhou K."/>
            <person name="Armbrust E.V."/>
            <person name="Bhattacharya D."/>
            <person name="Goodenough U.W."/>
            <person name="Van de Peer Y."/>
            <person name="Grigoriev I.V."/>
        </authorList>
    </citation>
    <scope>NUCLEOTIDE SEQUENCE [LARGE SCALE GENOMIC DNA]</scope>
    <source>
        <strain evidence="2">RCC299 / NOUM17</strain>
    </source>
</reference>
<accession>C1EJ47</accession>
<protein>
    <recommendedName>
        <fullName evidence="3">NADH dehydrogenase [ubiquinone] 1 alpha subcomplex assembly factor 3</fullName>
    </recommendedName>
</protein>
<dbReference type="GO" id="GO:0032981">
    <property type="term" value="P:mitochondrial respiratory chain complex I assembly"/>
    <property type="evidence" value="ECO:0007669"/>
    <property type="project" value="TreeGrafter"/>
</dbReference>
<dbReference type="OMA" id="VGCGARI"/>
<evidence type="ECO:0000313" key="2">
    <source>
        <dbReference type="Proteomes" id="UP000002009"/>
    </source>
</evidence>
<dbReference type="RefSeq" id="XP_002506715.1">
    <property type="nucleotide sequence ID" value="XM_002506669.1"/>
</dbReference>
<dbReference type="InParanoid" id="C1EJ47"/>
<organism evidence="1 2">
    <name type="scientific">Micromonas commoda (strain RCC299 / NOUM17 / CCMP2709)</name>
    <name type="common">Picoplanktonic green alga</name>
    <dbReference type="NCBI Taxonomy" id="296587"/>
    <lineage>
        <taxon>Eukaryota</taxon>
        <taxon>Viridiplantae</taxon>
        <taxon>Chlorophyta</taxon>
        <taxon>Mamiellophyceae</taxon>
        <taxon>Mamiellales</taxon>
        <taxon>Mamiellaceae</taxon>
        <taxon>Micromonas</taxon>
    </lineage>
</organism>
<proteinExistence type="predicted"/>
<dbReference type="eggNOG" id="KOG3363">
    <property type="taxonomic scope" value="Eukaryota"/>
</dbReference>
<dbReference type="Gene3D" id="3.40.1230.10">
    <property type="entry name" value="MTH938-like"/>
    <property type="match status" value="1"/>
</dbReference>
<keyword evidence="2" id="KW-1185">Reference proteome</keyword>
<dbReference type="STRING" id="296587.C1EJ47"/>
<dbReference type="SUPFAM" id="SSF64076">
    <property type="entry name" value="MTH938-like"/>
    <property type="match status" value="1"/>
</dbReference>
<gene>
    <name evidence="1" type="ORF">MICPUN_88969</name>
</gene>
<evidence type="ECO:0000313" key="1">
    <source>
        <dbReference type="EMBL" id="ACO67973.1"/>
    </source>
</evidence>
<dbReference type="PANTHER" id="PTHR21192:SF2">
    <property type="entry name" value="NADH DEHYDROGENASE [UBIQUINONE] 1 ALPHA SUBCOMPLEX ASSEMBLY FACTOR 3"/>
    <property type="match status" value="1"/>
</dbReference>
<dbReference type="EMBL" id="CP001334">
    <property type="protein sequence ID" value="ACO67973.1"/>
    <property type="molecule type" value="Genomic_DNA"/>
</dbReference>
<dbReference type="PANTHER" id="PTHR21192">
    <property type="entry name" value="NUCLEAR PROTEIN E3-3"/>
    <property type="match status" value="1"/>
</dbReference>
<dbReference type="KEGG" id="mis:MICPUN_88969"/>
<dbReference type="FunCoup" id="C1EJ47">
    <property type="interactions" value="1508"/>
</dbReference>
<dbReference type="Pfam" id="PF04430">
    <property type="entry name" value="DUF498"/>
    <property type="match status" value="1"/>
</dbReference>
<evidence type="ECO:0008006" key="3">
    <source>
        <dbReference type="Google" id="ProtNLM"/>
    </source>
</evidence>
<dbReference type="GO" id="GO:0005743">
    <property type="term" value="C:mitochondrial inner membrane"/>
    <property type="evidence" value="ECO:0007669"/>
    <property type="project" value="TreeGrafter"/>
</dbReference>